<evidence type="ECO:0000313" key="1">
    <source>
        <dbReference type="EMBL" id="GAH47393.1"/>
    </source>
</evidence>
<protein>
    <submittedName>
        <fullName evidence="1">Uncharacterized protein</fullName>
    </submittedName>
</protein>
<sequence length="223" mass="25982">NGLYGLFYQKNIRKEKDIIIDNKLYENPAPISIIAGKLFNPIYATQITAETRINLFKTCEPYFKDTIAFATDSILFENDVEIETSDKLGDWDIHKKKGVTSRNLPTTVLKGGIYQIGKELKNRGIRKAKFINTPNGKFDNVFDYIKKCPNQTDYPIITERPLTFIEVLLHHLKHDVKDINVFTKMSYNIDLNKDYKRIWNDRFESGKELFEKSIDSTPLIMFE</sequence>
<comment type="caution">
    <text evidence="1">The sequence shown here is derived from an EMBL/GenBank/DDBJ whole genome shotgun (WGS) entry which is preliminary data.</text>
</comment>
<dbReference type="AlphaFoldDB" id="X1HQ24"/>
<accession>X1HQ24</accession>
<dbReference type="InterPro" id="IPR043502">
    <property type="entry name" value="DNA/RNA_pol_sf"/>
</dbReference>
<proteinExistence type="predicted"/>
<reference evidence="1" key="1">
    <citation type="journal article" date="2014" name="Front. Microbiol.">
        <title>High frequency of phylogenetically diverse reductive dehalogenase-homologous genes in deep subseafloor sedimentary metagenomes.</title>
        <authorList>
            <person name="Kawai M."/>
            <person name="Futagami T."/>
            <person name="Toyoda A."/>
            <person name="Takaki Y."/>
            <person name="Nishi S."/>
            <person name="Hori S."/>
            <person name="Arai W."/>
            <person name="Tsubouchi T."/>
            <person name="Morono Y."/>
            <person name="Uchiyama I."/>
            <person name="Ito T."/>
            <person name="Fujiyama A."/>
            <person name="Inagaki F."/>
            <person name="Takami H."/>
        </authorList>
    </citation>
    <scope>NUCLEOTIDE SEQUENCE</scope>
    <source>
        <strain evidence="1">Expedition CK06-06</strain>
    </source>
</reference>
<feature type="non-terminal residue" evidence="1">
    <location>
        <position position="1"/>
    </location>
</feature>
<dbReference type="EMBL" id="BARU01006504">
    <property type="protein sequence ID" value="GAH47393.1"/>
    <property type="molecule type" value="Genomic_DNA"/>
</dbReference>
<dbReference type="SUPFAM" id="SSF56672">
    <property type="entry name" value="DNA/RNA polymerases"/>
    <property type="match status" value="1"/>
</dbReference>
<gene>
    <name evidence="1" type="ORF">S03H2_12799</name>
</gene>
<name>X1HQ24_9ZZZZ</name>
<organism evidence="1">
    <name type="scientific">marine sediment metagenome</name>
    <dbReference type="NCBI Taxonomy" id="412755"/>
    <lineage>
        <taxon>unclassified sequences</taxon>
        <taxon>metagenomes</taxon>
        <taxon>ecological metagenomes</taxon>
    </lineage>
</organism>